<reference evidence="1 2" key="1">
    <citation type="journal article" date="2018" name="Nat. Biotechnol.">
        <title>A standardized bacterial taxonomy based on genome phylogeny substantially revises the tree of life.</title>
        <authorList>
            <person name="Parks D.H."/>
            <person name="Chuvochina M."/>
            <person name="Waite D.W."/>
            <person name="Rinke C."/>
            <person name="Skarshewski A."/>
            <person name="Chaumeil P.A."/>
            <person name="Hugenholtz P."/>
        </authorList>
    </citation>
    <scope>NUCLEOTIDE SEQUENCE [LARGE SCALE GENOMIC DNA]</scope>
    <source>
        <strain evidence="1">UBA11728</strain>
    </source>
</reference>
<protein>
    <recommendedName>
        <fullName evidence="3">Aldose 1-epimerase</fullName>
    </recommendedName>
</protein>
<dbReference type="InterPro" id="IPR014718">
    <property type="entry name" value="GH-type_carb-bd"/>
</dbReference>
<evidence type="ECO:0000313" key="2">
    <source>
        <dbReference type="Proteomes" id="UP000262969"/>
    </source>
</evidence>
<dbReference type="SUPFAM" id="SSF74650">
    <property type="entry name" value="Galactose mutarotase-like"/>
    <property type="match status" value="1"/>
</dbReference>
<dbReference type="AlphaFoldDB" id="A0A3D2X4N8"/>
<accession>A0A3D2X4N8</accession>
<dbReference type="Pfam" id="PF01263">
    <property type="entry name" value="Aldose_epim"/>
    <property type="match status" value="1"/>
</dbReference>
<evidence type="ECO:0000313" key="1">
    <source>
        <dbReference type="EMBL" id="HCL02072.1"/>
    </source>
</evidence>
<dbReference type="Proteomes" id="UP000262969">
    <property type="component" value="Unassembled WGS sequence"/>
</dbReference>
<sequence>MIKQTIWNNQTTYYLSNDDISIWLNPSDGMNLYEILYQGKPLIKFYEDRLIEDKTCSVMTLFPTPNRIRDGVFVFDGTKYHGKNHGIVKHATFQVNNLLESLQGGTIEATLTILPEDNNVYYKALPFACTLTLRITLDGTTITYDYSVCNLDNKILPYGIAIHPFFEKQDEDVSIQVFADSYMENDSHRLPTGIIMKAIGEFDLTKPTSVNSLHLDHVYTNIRNQPCALIHYSDKTVSLQTSEEFKKLVVYTPENSPFFCLENQTCSTDAINLYHKGFVEESSLICLKPKEQKEGRIQIEILPKDC</sequence>
<proteinExistence type="predicted"/>
<dbReference type="GO" id="GO:0005975">
    <property type="term" value="P:carbohydrate metabolic process"/>
    <property type="evidence" value="ECO:0007669"/>
    <property type="project" value="InterPro"/>
</dbReference>
<evidence type="ECO:0008006" key="3">
    <source>
        <dbReference type="Google" id="ProtNLM"/>
    </source>
</evidence>
<dbReference type="GO" id="GO:0030246">
    <property type="term" value="F:carbohydrate binding"/>
    <property type="evidence" value="ECO:0007669"/>
    <property type="project" value="InterPro"/>
</dbReference>
<dbReference type="InterPro" id="IPR011013">
    <property type="entry name" value="Gal_mutarotase_sf_dom"/>
</dbReference>
<dbReference type="EMBL" id="DPVV01000221">
    <property type="protein sequence ID" value="HCL02072.1"/>
    <property type="molecule type" value="Genomic_DNA"/>
</dbReference>
<dbReference type="CDD" id="cd01081">
    <property type="entry name" value="Aldose_epim"/>
    <property type="match status" value="1"/>
</dbReference>
<comment type="caution">
    <text evidence="1">The sequence shown here is derived from an EMBL/GenBank/DDBJ whole genome shotgun (WGS) entry which is preliminary data.</text>
</comment>
<dbReference type="Gene3D" id="2.70.98.10">
    <property type="match status" value="1"/>
</dbReference>
<name>A0A3D2X4N8_9FIRM</name>
<gene>
    <name evidence="1" type="ORF">DHW61_06585</name>
</gene>
<dbReference type="InterPro" id="IPR008183">
    <property type="entry name" value="Aldose_1/G6P_1-epimerase"/>
</dbReference>
<dbReference type="GO" id="GO:0016853">
    <property type="term" value="F:isomerase activity"/>
    <property type="evidence" value="ECO:0007669"/>
    <property type="project" value="InterPro"/>
</dbReference>
<organism evidence="1 2">
    <name type="scientific">Lachnoclostridium phytofermentans</name>
    <dbReference type="NCBI Taxonomy" id="66219"/>
    <lineage>
        <taxon>Bacteria</taxon>
        <taxon>Bacillati</taxon>
        <taxon>Bacillota</taxon>
        <taxon>Clostridia</taxon>
        <taxon>Lachnospirales</taxon>
        <taxon>Lachnospiraceae</taxon>
    </lineage>
</organism>